<dbReference type="SUPFAM" id="SSF53474">
    <property type="entry name" value="alpha/beta-Hydrolases"/>
    <property type="match status" value="1"/>
</dbReference>
<gene>
    <name evidence="1" type="ORF">PSQ19_00210</name>
</gene>
<accession>A0ABY7YN13</accession>
<keyword evidence="1" id="KW-0378">Hydrolase</keyword>
<reference evidence="1 2" key="1">
    <citation type="submission" date="2023-02" db="EMBL/GenBank/DDBJ databases">
        <title>Devosia algicola sp. nov., isolated from the phycosphere of marine algae.</title>
        <authorList>
            <person name="Kim J.M."/>
            <person name="Lee J.K."/>
            <person name="Choi B.J."/>
            <person name="Bayburt H."/>
            <person name="Jeon C.O."/>
        </authorList>
    </citation>
    <scope>NUCLEOTIDE SEQUENCE [LARGE SCALE GENOMIC DNA]</scope>
    <source>
        <strain evidence="1 2">G20-9</strain>
    </source>
</reference>
<dbReference type="EMBL" id="CP118246">
    <property type="protein sequence ID" value="WDR02705.1"/>
    <property type="molecule type" value="Genomic_DNA"/>
</dbReference>
<dbReference type="InterPro" id="IPR029058">
    <property type="entry name" value="AB_hydrolase_fold"/>
</dbReference>
<keyword evidence="2" id="KW-1185">Reference proteome</keyword>
<organism evidence="1 2">
    <name type="scientific">Devosia algicola</name>
    <dbReference type="NCBI Taxonomy" id="3026418"/>
    <lineage>
        <taxon>Bacteria</taxon>
        <taxon>Pseudomonadati</taxon>
        <taxon>Pseudomonadota</taxon>
        <taxon>Alphaproteobacteria</taxon>
        <taxon>Hyphomicrobiales</taxon>
        <taxon>Devosiaceae</taxon>
        <taxon>Devosia</taxon>
    </lineage>
</organism>
<dbReference type="GO" id="GO:0016787">
    <property type="term" value="F:hydrolase activity"/>
    <property type="evidence" value="ECO:0007669"/>
    <property type="project" value="UniProtKB-KW"/>
</dbReference>
<dbReference type="Proteomes" id="UP001220530">
    <property type="component" value="Chromosome"/>
</dbReference>
<dbReference type="Gene3D" id="3.40.50.1820">
    <property type="entry name" value="alpha/beta hydrolase"/>
    <property type="match status" value="1"/>
</dbReference>
<name>A0ABY7YN13_9HYPH</name>
<evidence type="ECO:0000313" key="1">
    <source>
        <dbReference type="EMBL" id="WDR02705.1"/>
    </source>
</evidence>
<dbReference type="RefSeq" id="WP_282219107.1">
    <property type="nucleotide sequence ID" value="NZ_CP118246.1"/>
</dbReference>
<protein>
    <submittedName>
        <fullName evidence="1">Alpha/beta hydrolase</fullName>
    </submittedName>
</protein>
<evidence type="ECO:0000313" key="2">
    <source>
        <dbReference type="Proteomes" id="UP001220530"/>
    </source>
</evidence>
<proteinExistence type="predicted"/>
<sequence>MAPAEKAFRRGDDRAAIEAFGCGVLGEKRFKALSKQRYEQVWENRAPDRAQMLGVGFPPLSDQEVARVTQPVLLLSGAESPAIFIRLNQHLLHLLPDASHQTVPNASHLLHEDAPEAFQSAVAVFLAAED</sequence>